<name>A0A0D3IMJ0_EMIH1</name>
<dbReference type="SUPFAM" id="SSF50978">
    <property type="entry name" value="WD40 repeat-like"/>
    <property type="match status" value="1"/>
</dbReference>
<dbReference type="InterPro" id="IPR045241">
    <property type="entry name" value="Prp46/PLRG1-like"/>
</dbReference>
<accession>A0A0D3IMJ0</accession>
<dbReference type="RefSeq" id="XP_005764904.1">
    <property type="nucleotide sequence ID" value="XM_005764847.1"/>
</dbReference>
<evidence type="ECO:0000256" key="6">
    <source>
        <dbReference type="SAM" id="MobiDB-lite"/>
    </source>
</evidence>
<dbReference type="PaxDb" id="2903-EOD12475"/>
<feature type="region of interest" description="Disordered" evidence="6">
    <location>
        <begin position="659"/>
        <end position="688"/>
    </location>
</feature>
<feature type="repeat" description="WD" evidence="4">
    <location>
        <begin position="534"/>
        <end position="575"/>
    </location>
</feature>
<dbReference type="GO" id="GO:0000398">
    <property type="term" value="P:mRNA splicing, via spliceosome"/>
    <property type="evidence" value="ECO:0007669"/>
    <property type="project" value="InterPro"/>
</dbReference>
<dbReference type="PROSITE" id="PS50294">
    <property type="entry name" value="WD_REPEATS_REGION"/>
    <property type="match status" value="2"/>
</dbReference>
<feature type="domain" description="ATP-grasp" evidence="7">
    <location>
        <begin position="114"/>
        <end position="324"/>
    </location>
</feature>
<reference evidence="9" key="1">
    <citation type="journal article" date="2013" name="Nature">
        <title>Pan genome of the phytoplankton Emiliania underpins its global distribution.</title>
        <authorList>
            <person name="Read B.A."/>
            <person name="Kegel J."/>
            <person name="Klute M.J."/>
            <person name="Kuo A."/>
            <person name="Lefebvre S.C."/>
            <person name="Maumus F."/>
            <person name="Mayer C."/>
            <person name="Miller J."/>
            <person name="Monier A."/>
            <person name="Salamov A."/>
            <person name="Young J."/>
            <person name="Aguilar M."/>
            <person name="Claverie J.M."/>
            <person name="Frickenhaus S."/>
            <person name="Gonzalez K."/>
            <person name="Herman E.K."/>
            <person name="Lin Y.C."/>
            <person name="Napier J."/>
            <person name="Ogata H."/>
            <person name="Sarno A.F."/>
            <person name="Shmutz J."/>
            <person name="Schroeder D."/>
            <person name="de Vargas C."/>
            <person name="Verret F."/>
            <person name="von Dassow P."/>
            <person name="Valentin K."/>
            <person name="Van de Peer Y."/>
            <person name="Wheeler G."/>
            <person name="Dacks J.B."/>
            <person name="Delwiche C.F."/>
            <person name="Dyhrman S.T."/>
            <person name="Glockner G."/>
            <person name="John U."/>
            <person name="Richards T."/>
            <person name="Worden A.Z."/>
            <person name="Zhang X."/>
            <person name="Grigoriev I.V."/>
            <person name="Allen A.E."/>
            <person name="Bidle K."/>
            <person name="Borodovsky M."/>
            <person name="Bowler C."/>
            <person name="Brownlee C."/>
            <person name="Cock J.M."/>
            <person name="Elias M."/>
            <person name="Gladyshev V.N."/>
            <person name="Groth M."/>
            <person name="Guda C."/>
            <person name="Hadaegh A."/>
            <person name="Iglesias-Rodriguez M.D."/>
            <person name="Jenkins J."/>
            <person name="Jones B.M."/>
            <person name="Lawson T."/>
            <person name="Leese F."/>
            <person name="Lindquist E."/>
            <person name="Lobanov A."/>
            <person name="Lomsadze A."/>
            <person name="Malik S.B."/>
            <person name="Marsh M.E."/>
            <person name="Mackinder L."/>
            <person name="Mock T."/>
            <person name="Mueller-Roeber B."/>
            <person name="Pagarete A."/>
            <person name="Parker M."/>
            <person name="Probert I."/>
            <person name="Quesneville H."/>
            <person name="Raines C."/>
            <person name="Rensing S.A."/>
            <person name="Riano-Pachon D.M."/>
            <person name="Richier S."/>
            <person name="Rokitta S."/>
            <person name="Shiraiwa Y."/>
            <person name="Soanes D.M."/>
            <person name="van der Giezen M."/>
            <person name="Wahlund T.M."/>
            <person name="Williams B."/>
            <person name="Wilson W."/>
            <person name="Wolfe G."/>
            <person name="Wurch L.L."/>
        </authorList>
    </citation>
    <scope>NUCLEOTIDE SEQUENCE</scope>
</reference>
<dbReference type="PROSITE" id="PS00678">
    <property type="entry name" value="WD_REPEATS_1"/>
    <property type="match status" value="1"/>
</dbReference>
<dbReference type="PROSITE" id="PS50975">
    <property type="entry name" value="ATP_GRASP"/>
    <property type="match status" value="1"/>
</dbReference>
<dbReference type="InterPro" id="IPR036322">
    <property type="entry name" value="WD40_repeat_dom_sf"/>
</dbReference>
<keyword evidence="1 4" id="KW-0853">WD repeat</keyword>
<dbReference type="Pfam" id="PF00400">
    <property type="entry name" value="WD40"/>
    <property type="match status" value="3"/>
</dbReference>
<dbReference type="PANTHER" id="PTHR19923">
    <property type="entry name" value="WD40 REPEAT PROTEINPRL1/PRL2-RELATED"/>
    <property type="match status" value="1"/>
</dbReference>
<feature type="repeat" description="WD" evidence="4">
    <location>
        <begin position="694"/>
        <end position="728"/>
    </location>
</feature>
<keyword evidence="5" id="KW-0067">ATP-binding</keyword>
<protein>
    <recommendedName>
        <fullName evidence="7">ATP-grasp domain-containing protein</fullName>
    </recommendedName>
</protein>
<dbReference type="GO" id="GO:0005524">
    <property type="term" value="F:ATP binding"/>
    <property type="evidence" value="ECO:0007669"/>
    <property type="project" value="UniProtKB-UniRule"/>
</dbReference>
<evidence type="ECO:0000256" key="1">
    <source>
        <dbReference type="ARBA" id="ARBA00022574"/>
    </source>
</evidence>
<organism evidence="8 9">
    <name type="scientific">Emiliania huxleyi (strain CCMP1516)</name>
    <dbReference type="NCBI Taxonomy" id="280463"/>
    <lineage>
        <taxon>Eukaryota</taxon>
        <taxon>Haptista</taxon>
        <taxon>Haptophyta</taxon>
        <taxon>Prymnesiophyceae</taxon>
        <taxon>Isochrysidales</taxon>
        <taxon>Noelaerhabdaceae</taxon>
        <taxon>Emiliania</taxon>
    </lineage>
</organism>
<dbReference type="GeneID" id="17258625"/>
<proteinExistence type="inferred from homology"/>
<dbReference type="InterPro" id="IPR015943">
    <property type="entry name" value="WD40/YVTN_repeat-like_dom_sf"/>
</dbReference>
<dbReference type="Gene3D" id="3.30.470.20">
    <property type="entry name" value="ATP-grasp fold, B domain"/>
    <property type="match status" value="1"/>
</dbReference>
<dbReference type="PROSITE" id="PS50082">
    <property type="entry name" value="WD_REPEATS_2"/>
    <property type="match status" value="3"/>
</dbReference>
<dbReference type="InterPro" id="IPR040464">
    <property type="entry name" value="InsP(3)kin_ATP-grasp"/>
</dbReference>
<dbReference type="InterPro" id="IPR001680">
    <property type="entry name" value="WD40_rpt"/>
</dbReference>
<dbReference type="CDD" id="cd00200">
    <property type="entry name" value="WD40"/>
    <property type="match status" value="1"/>
</dbReference>
<dbReference type="GO" id="GO:0071011">
    <property type="term" value="C:precatalytic spliceosome"/>
    <property type="evidence" value="ECO:0007669"/>
    <property type="project" value="TreeGrafter"/>
</dbReference>
<dbReference type="Gene3D" id="2.130.10.10">
    <property type="entry name" value="YVTN repeat-like/Quinoprotein amine dehydrogenase"/>
    <property type="match status" value="1"/>
</dbReference>
<feature type="repeat" description="WD" evidence="4">
    <location>
        <begin position="593"/>
        <end position="634"/>
    </location>
</feature>
<dbReference type="SMART" id="SM00320">
    <property type="entry name" value="WD40"/>
    <property type="match status" value="4"/>
</dbReference>
<dbReference type="GO" id="GO:0000974">
    <property type="term" value="C:Prp19 complex"/>
    <property type="evidence" value="ECO:0007669"/>
    <property type="project" value="TreeGrafter"/>
</dbReference>
<sequence>MRMQNADQNADQHDSLTCLLVLPAPVTALVLSAAPRPVDGVRFVDGVSLGPEAAARADSVVLHRSNYDASVGGDAAAEARLALVRRLSAQLPLIGSLERVLLFADRAALATRLAALAPSPHTRQPRFAIAREGDDAAAVAARSGLEPPLVCKPLLACGAARSHDLAVVLRLEGLAELALPLLLQAYVPHGASLLKACCVGDTTHCELRPSLPDLRLGAPPPAGCPTLVRFNTQRPPPPAELFGAAAAPAASGAAAAASARQPEAAQLAASLARELGVALLGVDLIAPLGGGALLVIDVNYMPATSLKLAGSGRALATLARKTLEEAAGDRGRSAERTTAEQRTRASSEWWAGAVWCGVAMVARKKAGEDDARQVVHQMCLRSLKRTYGMYLSNYGQRPPPLESGRAHMRALKLAAKVAGEYSMVKDMPPPGSGAGPGAAVTKLLTNGAAGGANGGASGGAAGGASGGAAGSGKLMLTGPGAGSSAGGAVVAPSSSGGSSAVPPGSTRLVPRRREARHDLPKPEWHAPWKLMRVISGHLGWVRCVAVDPTNQWYATGSADRTIKVWDLASGTLKLTLTGHISTIRGLAVCAAGTWSHLSGVYSLSLHPTLDLLCTGGRDSVVRVWDIRTKANVHTLTGHNQTDNVMVAGGDNGKLHLYDWKTGRHSPDADDGTTNHNSPPQDVAQPGSLESERGIYCAAFDQSGSRLITGEADKTVKIWKEDPEATAETHPVNYEPPRERKRY</sequence>
<comment type="similarity">
    <text evidence="3">Belongs to the WD repeat PRL1/PRL2 family.</text>
</comment>
<evidence type="ECO:0000256" key="2">
    <source>
        <dbReference type="ARBA" id="ARBA00022737"/>
    </source>
</evidence>
<dbReference type="Pfam" id="PF05770">
    <property type="entry name" value="Ins134_P3_kin"/>
    <property type="match status" value="1"/>
</dbReference>
<feature type="region of interest" description="Disordered" evidence="6">
    <location>
        <begin position="485"/>
        <end position="517"/>
    </location>
</feature>
<keyword evidence="5" id="KW-0547">Nucleotide-binding</keyword>
<dbReference type="eggNOG" id="KOG0285">
    <property type="taxonomic scope" value="Eukaryota"/>
</dbReference>
<dbReference type="PRINTS" id="PR00320">
    <property type="entry name" value="GPROTEINBRPT"/>
</dbReference>
<evidence type="ECO:0000256" key="5">
    <source>
        <dbReference type="PROSITE-ProRule" id="PRU00409"/>
    </source>
</evidence>
<feature type="compositionally biased region" description="Low complexity" evidence="6">
    <location>
        <begin position="486"/>
        <end position="505"/>
    </location>
</feature>
<dbReference type="HOGENOM" id="CLU_374483_0_0_1"/>
<dbReference type="AlphaFoldDB" id="A0A0D3IMJ0"/>
<evidence type="ECO:0000259" key="7">
    <source>
        <dbReference type="PROSITE" id="PS50975"/>
    </source>
</evidence>
<evidence type="ECO:0000256" key="3">
    <source>
        <dbReference type="ARBA" id="ARBA00025726"/>
    </source>
</evidence>
<evidence type="ECO:0000313" key="9">
    <source>
        <dbReference type="Proteomes" id="UP000013827"/>
    </source>
</evidence>
<keyword evidence="2" id="KW-0677">Repeat</keyword>
<feature type="region of interest" description="Disordered" evidence="6">
    <location>
        <begin position="718"/>
        <end position="742"/>
    </location>
</feature>
<dbReference type="EnsemblProtists" id="EOD12475">
    <property type="protein sequence ID" value="EOD12475"/>
    <property type="gene ID" value="EMIHUDRAFT_104329"/>
</dbReference>
<dbReference type="InterPro" id="IPR020472">
    <property type="entry name" value="WD40_PAC1"/>
</dbReference>
<keyword evidence="9" id="KW-1185">Reference proteome</keyword>
<dbReference type="PANTHER" id="PTHR19923:SF0">
    <property type="entry name" value="PLEIOTROPIC REGULATOR 1"/>
    <property type="match status" value="1"/>
</dbReference>
<evidence type="ECO:0000256" key="4">
    <source>
        <dbReference type="PROSITE-ProRule" id="PRU00221"/>
    </source>
</evidence>
<evidence type="ECO:0000313" key="8">
    <source>
        <dbReference type="EnsemblProtists" id="EOD12475"/>
    </source>
</evidence>
<dbReference type="GO" id="GO:0046872">
    <property type="term" value="F:metal ion binding"/>
    <property type="evidence" value="ECO:0007669"/>
    <property type="project" value="InterPro"/>
</dbReference>
<dbReference type="GO" id="GO:0071013">
    <property type="term" value="C:catalytic step 2 spliceosome"/>
    <property type="evidence" value="ECO:0007669"/>
    <property type="project" value="TreeGrafter"/>
</dbReference>
<dbReference type="STRING" id="2903.R1DD85"/>
<dbReference type="Proteomes" id="UP000013827">
    <property type="component" value="Unassembled WGS sequence"/>
</dbReference>
<dbReference type="InterPro" id="IPR011761">
    <property type="entry name" value="ATP-grasp"/>
</dbReference>
<dbReference type="KEGG" id="ehx:EMIHUDRAFT_104329"/>
<dbReference type="SUPFAM" id="SSF56059">
    <property type="entry name" value="Glutathione synthetase ATP-binding domain-like"/>
    <property type="match status" value="1"/>
</dbReference>
<reference evidence="8" key="2">
    <citation type="submission" date="2024-10" db="UniProtKB">
        <authorList>
            <consortium name="EnsemblProtists"/>
        </authorList>
    </citation>
    <scope>IDENTIFICATION</scope>
</reference>
<dbReference type="InterPro" id="IPR019775">
    <property type="entry name" value="WD40_repeat_CS"/>
</dbReference>